<dbReference type="PANTHER" id="PTHR28675">
    <property type="entry name" value="MELANOCORTIN-2 RECEPTOR ACCESSORY PROTEIN 2"/>
    <property type="match status" value="1"/>
</dbReference>
<dbReference type="GO" id="GO:0005789">
    <property type="term" value="C:endoplasmic reticulum membrane"/>
    <property type="evidence" value="ECO:0007669"/>
    <property type="project" value="UniProtKB-SubCell"/>
</dbReference>
<feature type="region of interest" description="Disordered" evidence="9">
    <location>
        <begin position="154"/>
        <end position="178"/>
    </location>
</feature>
<dbReference type="GO" id="GO:0031783">
    <property type="term" value="F:type 5 melanocortin receptor binding"/>
    <property type="evidence" value="ECO:0007669"/>
    <property type="project" value="TreeGrafter"/>
</dbReference>
<evidence type="ECO:0000256" key="2">
    <source>
        <dbReference type="ARBA" id="ARBA00004389"/>
    </source>
</evidence>
<dbReference type="InterPro" id="IPR028111">
    <property type="entry name" value="MRAP"/>
</dbReference>
<keyword evidence="8 10" id="KW-0472">Membrane</keyword>
<evidence type="ECO:0000256" key="10">
    <source>
        <dbReference type="SAM" id="Phobius"/>
    </source>
</evidence>
<dbReference type="Pfam" id="PF15183">
    <property type="entry name" value="MRAP"/>
    <property type="match status" value="1"/>
</dbReference>
<organism evidence="11 12">
    <name type="scientific">Chiloscyllium punctatum</name>
    <name type="common">Brownbanded bambooshark</name>
    <name type="synonym">Hemiscyllium punctatum</name>
    <dbReference type="NCBI Taxonomy" id="137246"/>
    <lineage>
        <taxon>Eukaryota</taxon>
        <taxon>Metazoa</taxon>
        <taxon>Chordata</taxon>
        <taxon>Craniata</taxon>
        <taxon>Vertebrata</taxon>
        <taxon>Chondrichthyes</taxon>
        <taxon>Elasmobranchii</taxon>
        <taxon>Galeomorphii</taxon>
        <taxon>Galeoidea</taxon>
        <taxon>Orectolobiformes</taxon>
        <taxon>Hemiscylliidae</taxon>
        <taxon>Chiloscyllium</taxon>
    </lineage>
</organism>
<evidence type="ECO:0000256" key="5">
    <source>
        <dbReference type="ARBA" id="ARBA00022692"/>
    </source>
</evidence>
<feature type="compositionally biased region" description="Basic and acidic residues" evidence="9">
    <location>
        <begin position="164"/>
        <end position="173"/>
    </location>
</feature>
<evidence type="ECO:0000256" key="4">
    <source>
        <dbReference type="ARBA" id="ARBA00022475"/>
    </source>
</evidence>
<keyword evidence="12" id="KW-1185">Reference proteome</keyword>
<keyword evidence="5 10" id="KW-0812">Transmembrane</keyword>
<keyword evidence="4" id="KW-1003">Cell membrane</keyword>
<gene>
    <name evidence="11" type="ORF">chiPu_0007896</name>
</gene>
<keyword evidence="6" id="KW-0256">Endoplasmic reticulum</keyword>
<evidence type="ECO:0000313" key="12">
    <source>
        <dbReference type="Proteomes" id="UP000287033"/>
    </source>
</evidence>
<dbReference type="EMBL" id="BEZZ01000252">
    <property type="protein sequence ID" value="GCC29454.1"/>
    <property type="molecule type" value="Genomic_DNA"/>
</dbReference>
<dbReference type="GO" id="GO:0005886">
    <property type="term" value="C:plasma membrane"/>
    <property type="evidence" value="ECO:0007669"/>
    <property type="project" value="UniProtKB-SubCell"/>
</dbReference>
<keyword evidence="7 10" id="KW-1133">Transmembrane helix</keyword>
<name>A0A401SGE8_CHIPU</name>
<accession>A0A401SGE8</accession>
<evidence type="ECO:0000256" key="8">
    <source>
        <dbReference type="ARBA" id="ARBA00023136"/>
    </source>
</evidence>
<dbReference type="GO" id="GO:0031780">
    <property type="term" value="F:corticotropin hormone receptor binding"/>
    <property type="evidence" value="ECO:0007669"/>
    <property type="project" value="TreeGrafter"/>
</dbReference>
<proteinExistence type="inferred from homology"/>
<dbReference type="GO" id="GO:0031782">
    <property type="term" value="F:type 4 melanocortin receptor binding"/>
    <property type="evidence" value="ECO:0007669"/>
    <property type="project" value="TreeGrafter"/>
</dbReference>
<dbReference type="OMA" id="TSMPNHN"/>
<evidence type="ECO:0000256" key="7">
    <source>
        <dbReference type="ARBA" id="ARBA00022989"/>
    </source>
</evidence>
<dbReference type="GO" id="GO:0030545">
    <property type="term" value="F:signaling receptor regulator activity"/>
    <property type="evidence" value="ECO:0007669"/>
    <property type="project" value="TreeGrafter"/>
</dbReference>
<sequence length="227" mass="26152">MFRGESGDKPTNKTYRRLGKCKMSEASAVANKTTVSNGDYIWRYEYYDDEPVSFEGLKAHKYSIVIGFWVGLAVFVIFMFFVLTLLTKTGAPHQDRNVDLSTKQRRTNSFAINYIMSRSDKAFSRPENEESRSLFHYYVNEVIQMERQQFVNKVPGPGNIDLTPQERGERSDNSDDPMFCPSKFNIPNFVSSDQSSSLTEDDLLMCEQPIVLENKSDRLQEIHHISD</sequence>
<dbReference type="STRING" id="137246.A0A401SGE8"/>
<evidence type="ECO:0000256" key="6">
    <source>
        <dbReference type="ARBA" id="ARBA00022824"/>
    </source>
</evidence>
<comment type="subcellular location">
    <subcellularLocation>
        <location evidence="1">Cell membrane</location>
        <topology evidence="1">Single-pass membrane protein</topology>
    </subcellularLocation>
    <subcellularLocation>
        <location evidence="2">Endoplasmic reticulum membrane</location>
        <topology evidence="2">Single-pass membrane protein</topology>
    </subcellularLocation>
</comment>
<reference evidence="11 12" key="1">
    <citation type="journal article" date="2018" name="Nat. Ecol. Evol.">
        <title>Shark genomes provide insights into elasmobranch evolution and the origin of vertebrates.</title>
        <authorList>
            <person name="Hara Y"/>
            <person name="Yamaguchi K"/>
            <person name="Onimaru K"/>
            <person name="Kadota M"/>
            <person name="Koyanagi M"/>
            <person name="Keeley SD"/>
            <person name="Tatsumi K"/>
            <person name="Tanaka K"/>
            <person name="Motone F"/>
            <person name="Kageyama Y"/>
            <person name="Nozu R"/>
            <person name="Adachi N"/>
            <person name="Nishimura O"/>
            <person name="Nakagawa R"/>
            <person name="Tanegashima C"/>
            <person name="Kiyatake I"/>
            <person name="Matsumoto R"/>
            <person name="Murakumo K"/>
            <person name="Nishida K"/>
            <person name="Terakita A"/>
            <person name="Kuratani S"/>
            <person name="Sato K"/>
            <person name="Hyodo S Kuraku.S."/>
        </authorList>
    </citation>
    <scope>NUCLEOTIDE SEQUENCE [LARGE SCALE GENOMIC DNA]</scope>
</reference>
<dbReference type="GO" id="GO:0070996">
    <property type="term" value="F:type 1 melanocortin receptor binding"/>
    <property type="evidence" value="ECO:0007669"/>
    <property type="project" value="TreeGrafter"/>
</dbReference>
<evidence type="ECO:0000256" key="3">
    <source>
        <dbReference type="ARBA" id="ARBA00010063"/>
    </source>
</evidence>
<comment type="similarity">
    <text evidence="3">Belongs to the MRAP family.</text>
</comment>
<evidence type="ECO:0000313" key="11">
    <source>
        <dbReference type="EMBL" id="GCC29454.1"/>
    </source>
</evidence>
<dbReference type="Proteomes" id="UP000287033">
    <property type="component" value="Unassembled WGS sequence"/>
</dbReference>
<dbReference type="GO" id="GO:0106070">
    <property type="term" value="P:regulation of adenylate cyclase-activating G protein-coupled receptor signaling pathway"/>
    <property type="evidence" value="ECO:0007669"/>
    <property type="project" value="TreeGrafter"/>
</dbReference>
<dbReference type="GO" id="GO:0072659">
    <property type="term" value="P:protein localization to plasma membrane"/>
    <property type="evidence" value="ECO:0007669"/>
    <property type="project" value="TreeGrafter"/>
</dbReference>
<evidence type="ECO:0000256" key="9">
    <source>
        <dbReference type="SAM" id="MobiDB-lite"/>
    </source>
</evidence>
<dbReference type="PANTHER" id="PTHR28675:SF1">
    <property type="entry name" value="MELANOCORTIN-2 RECEPTOR ACCESSORY PROTEIN 2"/>
    <property type="match status" value="1"/>
</dbReference>
<dbReference type="AlphaFoldDB" id="A0A401SGE8"/>
<evidence type="ECO:0008006" key="13">
    <source>
        <dbReference type="Google" id="ProtNLM"/>
    </source>
</evidence>
<dbReference type="OrthoDB" id="9904651at2759"/>
<dbReference type="GO" id="GO:0031781">
    <property type="term" value="F:type 3 melanocortin receptor binding"/>
    <property type="evidence" value="ECO:0007669"/>
    <property type="project" value="TreeGrafter"/>
</dbReference>
<comment type="caution">
    <text evidence="11">The sequence shown here is derived from an EMBL/GenBank/DDBJ whole genome shotgun (WGS) entry which is preliminary data.</text>
</comment>
<feature type="transmembrane region" description="Helical" evidence="10">
    <location>
        <begin position="62"/>
        <end position="86"/>
    </location>
</feature>
<evidence type="ECO:0000256" key="1">
    <source>
        <dbReference type="ARBA" id="ARBA00004162"/>
    </source>
</evidence>
<protein>
    <recommendedName>
        <fullName evidence="13">Melanocortin-2 receptor accessory protein 2</fullName>
    </recommendedName>
</protein>